<name>A0A372JFR7_9ACTN</name>
<dbReference type="EMBL" id="QURH01000676">
    <property type="protein sequence ID" value="RFU38852.1"/>
    <property type="molecule type" value="Genomic_DNA"/>
</dbReference>
<sequence length="68" mass="7337">QRAAARTAAAGPTRPATRLNGSVPVNAEVRAAVAYLGQVMEPDRVRDAWVCAERVPKPDPTVDQREAR</sequence>
<keyword evidence="3" id="KW-1185">Reference proteome</keyword>
<evidence type="ECO:0000313" key="3">
    <source>
        <dbReference type="Proteomes" id="UP000261811"/>
    </source>
</evidence>
<feature type="compositionally biased region" description="Low complexity" evidence="1">
    <location>
        <begin position="1"/>
        <end position="18"/>
    </location>
</feature>
<comment type="caution">
    <text evidence="2">The sequence shown here is derived from an EMBL/GenBank/DDBJ whole genome shotgun (WGS) entry which is preliminary data.</text>
</comment>
<feature type="region of interest" description="Disordered" evidence="1">
    <location>
        <begin position="1"/>
        <end position="20"/>
    </location>
</feature>
<dbReference type="Proteomes" id="UP000261811">
    <property type="component" value="Unassembled WGS sequence"/>
</dbReference>
<gene>
    <name evidence="2" type="ORF">DZF91_25495</name>
</gene>
<proteinExistence type="predicted"/>
<dbReference type="RefSeq" id="WP_158588046.1">
    <property type="nucleotide sequence ID" value="NZ_QURH01000676.1"/>
</dbReference>
<organism evidence="2 3">
    <name type="scientific">Actinomadura logoneensis</name>
    <dbReference type="NCBI Taxonomy" id="2293572"/>
    <lineage>
        <taxon>Bacteria</taxon>
        <taxon>Bacillati</taxon>
        <taxon>Actinomycetota</taxon>
        <taxon>Actinomycetes</taxon>
        <taxon>Streptosporangiales</taxon>
        <taxon>Thermomonosporaceae</taxon>
        <taxon>Actinomadura</taxon>
    </lineage>
</organism>
<evidence type="ECO:0000256" key="1">
    <source>
        <dbReference type="SAM" id="MobiDB-lite"/>
    </source>
</evidence>
<reference evidence="2 3" key="1">
    <citation type="submission" date="2018-08" db="EMBL/GenBank/DDBJ databases">
        <title>Actinomadura jelena sp. nov., a novel Actinomycete isolated from soil in Chad.</title>
        <authorList>
            <person name="Shi L."/>
        </authorList>
    </citation>
    <scope>NUCLEOTIDE SEQUENCE [LARGE SCALE GENOMIC DNA]</scope>
    <source>
        <strain evidence="2 3">NEAU-G17</strain>
    </source>
</reference>
<evidence type="ECO:0000313" key="2">
    <source>
        <dbReference type="EMBL" id="RFU38852.1"/>
    </source>
</evidence>
<feature type="non-terminal residue" evidence="2">
    <location>
        <position position="1"/>
    </location>
</feature>
<protein>
    <submittedName>
        <fullName evidence="2">Uncharacterized protein</fullName>
    </submittedName>
</protein>
<accession>A0A372JFR7</accession>
<dbReference type="AlphaFoldDB" id="A0A372JFR7"/>